<sequence>MKTFTPTPKDIKREWFQLDAQDKILGRLASQIAHRLRGKHKPEFATHMDNGDFIVVVNCEKIKVTGTKMADKSYYRYSGYVGGLRETKLHKMLETKPEEVLRQAVRGMLPKNSLGKAMLKKLKIYAGNEHPHTAQNPKELVLPY</sequence>
<dbReference type="Pfam" id="PF00572">
    <property type="entry name" value="Ribosomal_L13"/>
    <property type="match status" value="1"/>
</dbReference>
<keyword evidence="3 6" id="KW-0689">Ribosomal protein</keyword>
<proteinExistence type="inferred from homology"/>
<dbReference type="PANTHER" id="PTHR11545:SF2">
    <property type="entry name" value="LARGE RIBOSOMAL SUBUNIT PROTEIN UL13M"/>
    <property type="match status" value="1"/>
</dbReference>
<dbReference type="HAMAP" id="MF_01366">
    <property type="entry name" value="Ribosomal_uL13"/>
    <property type="match status" value="1"/>
</dbReference>
<dbReference type="GO" id="GO:0003729">
    <property type="term" value="F:mRNA binding"/>
    <property type="evidence" value="ECO:0007669"/>
    <property type="project" value="TreeGrafter"/>
</dbReference>
<reference evidence="9 10" key="1">
    <citation type="submission" date="2016-12" db="EMBL/GenBank/DDBJ databases">
        <authorList>
            <person name="Song W.-J."/>
            <person name="Kurnit D.M."/>
        </authorList>
    </citation>
    <scope>NUCLEOTIDE SEQUENCE [LARGE SCALE GENOMIC DNA]</scope>
    <source>
        <strain evidence="9 10">DSM 11393</strain>
    </source>
</reference>
<evidence type="ECO:0000256" key="1">
    <source>
        <dbReference type="ARBA" id="ARBA00006227"/>
    </source>
</evidence>
<evidence type="ECO:0000256" key="8">
    <source>
        <dbReference type="RuleBase" id="RU003878"/>
    </source>
</evidence>
<dbReference type="PANTHER" id="PTHR11545">
    <property type="entry name" value="RIBOSOMAL PROTEIN L13"/>
    <property type="match status" value="1"/>
</dbReference>
<dbReference type="STRING" id="1121455.SAMN02745728_01594"/>
<comment type="similarity">
    <text evidence="1 6 7">Belongs to the universal ribosomal protein uL13 family.</text>
</comment>
<dbReference type="GO" id="GO:0022625">
    <property type="term" value="C:cytosolic large ribosomal subunit"/>
    <property type="evidence" value="ECO:0007669"/>
    <property type="project" value="TreeGrafter"/>
</dbReference>
<evidence type="ECO:0000313" key="9">
    <source>
        <dbReference type="EMBL" id="SHN66211.1"/>
    </source>
</evidence>
<accession>A0A1M7T633</accession>
<dbReference type="FunFam" id="3.90.1180.10:FF:000001">
    <property type="entry name" value="50S ribosomal protein L13"/>
    <property type="match status" value="1"/>
</dbReference>
<name>A0A1M7T633_9BACT</name>
<dbReference type="GO" id="GO:0003735">
    <property type="term" value="F:structural constituent of ribosome"/>
    <property type="evidence" value="ECO:0007669"/>
    <property type="project" value="InterPro"/>
</dbReference>
<evidence type="ECO:0000256" key="2">
    <source>
        <dbReference type="ARBA" id="ARBA00011838"/>
    </source>
</evidence>
<dbReference type="InterPro" id="IPR005822">
    <property type="entry name" value="Ribosomal_uL13"/>
</dbReference>
<protein>
    <recommendedName>
        <fullName evidence="5 6">Large ribosomal subunit protein uL13</fullName>
    </recommendedName>
</protein>
<dbReference type="PIRSF" id="PIRSF002181">
    <property type="entry name" value="Ribosomal_L13"/>
    <property type="match status" value="1"/>
</dbReference>
<dbReference type="GO" id="GO:0017148">
    <property type="term" value="P:negative regulation of translation"/>
    <property type="evidence" value="ECO:0007669"/>
    <property type="project" value="TreeGrafter"/>
</dbReference>
<dbReference type="RefSeq" id="WP_072697285.1">
    <property type="nucleotide sequence ID" value="NZ_FRDI01000007.1"/>
</dbReference>
<comment type="subunit">
    <text evidence="2 6">Part of the 50S ribosomal subunit.</text>
</comment>
<evidence type="ECO:0000256" key="6">
    <source>
        <dbReference type="HAMAP-Rule" id="MF_01366"/>
    </source>
</evidence>
<evidence type="ECO:0000256" key="7">
    <source>
        <dbReference type="RuleBase" id="RU003877"/>
    </source>
</evidence>
<keyword evidence="10" id="KW-1185">Reference proteome</keyword>
<evidence type="ECO:0000256" key="4">
    <source>
        <dbReference type="ARBA" id="ARBA00023274"/>
    </source>
</evidence>
<keyword evidence="4 6" id="KW-0687">Ribonucleoprotein</keyword>
<dbReference type="OrthoDB" id="9801330at2"/>
<dbReference type="EMBL" id="FRDI01000007">
    <property type="protein sequence ID" value="SHN66211.1"/>
    <property type="molecule type" value="Genomic_DNA"/>
</dbReference>
<dbReference type="InterPro" id="IPR036899">
    <property type="entry name" value="Ribosomal_uL13_sf"/>
</dbReference>
<dbReference type="SUPFAM" id="SSF52161">
    <property type="entry name" value="Ribosomal protein L13"/>
    <property type="match status" value="1"/>
</dbReference>
<dbReference type="Gene3D" id="3.90.1180.10">
    <property type="entry name" value="Ribosomal protein L13"/>
    <property type="match status" value="1"/>
</dbReference>
<gene>
    <name evidence="6 8" type="primary">rplM</name>
    <name evidence="9" type="ORF">SAMN02745728_01594</name>
</gene>
<dbReference type="InterPro" id="IPR023563">
    <property type="entry name" value="Ribosomal_uL13_CS"/>
</dbReference>
<dbReference type="AlphaFoldDB" id="A0A1M7T633"/>
<dbReference type="PROSITE" id="PS00783">
    <property type="entry name" value="RIBOSOMAL_L13"/>
    <property type="match status" value="1"/>
</dbReference>
<evidence type="ECO:0000256" key="5">
    <source>
        <dbReference type="ARBA" id="ARBA00035201"/>
    </source>
</evidence>
<dbReference type="GO" id="GO:0006412">
    <property type="term" value="P:translation"/>
    <property type="evidence" value="ECO:0007669"/>
    <property type="project" value="UniProtKB-UniRule"/>
</dbReference>
<dbReference type="NCBIfam" id="TIGR01066">
    <property type="entry name" value="rplM_bact"/>
    <property type="match status" value="1"/>
</dbReference>
<comment type="function">
    <text evidence="6 8">This protein is one of the early assembly proteins of the 50S ribosomal subunit, although it is not seen to bind rRNA by itself. It is important during the early stages of 50S assembly.</text>
</comment>
<dbReference type="InterPro" id="IPR005823">
    <property type="entry name" value="Ribosomal_uL13_bac-type"/>
</dbReference>
<evidence type="ECO:0000256" key="3">
    <source>
        <dbReference type="ARBA" id="ARBA00022980"/>
    </source>
</evidence>
<organism evidence="9 10">
    <name type="scientific">Desulfovibrio litoralis DSM 11393</name>
    <dbReference type="NCBI Taxonomy" id="1121455"/>
    <lineage>
        <taxon>Bacteria</taxon>
        <taxon>Pseudomonadati</taxon>
        <taxon>Thermodesulfobacteriota</taxon>
        <taxon>Desulfovibrionia</taxon>
        <taxon>Desulfovibrionales</taxon>
        <taxon>Desulfovibrionaceae</taxon>
        <taxon>Desulfovibrio</taxon>
    </lineage>
</organism>
<dbReference type="Proteomes" id="UP000186469">
    <property type="component" value="Unassembled WGS sequence"/>
</dbReference>
<dbReference type="CDD" id="cd00392">
    <property type="entry name" value="Ribosomal_L13"/>
    <property type="match status" value="1"/>
</dbReference>
<evidence type="ECO:0000313" key="10">
    <source>
        <dbReference type="Proteomes" id="UP000186469"/>
    </source>
</evidence>